<name>A0AA88AUM8_FICCA</name>
<evidence type="ECO:0000313" key="2">
    <source>
        <dbReference type="EMBL" id="GMN51931.1"/>
    </source>
</evidence>
<proteinExistence type="predicted"/>
<protein>
    <submittedName>
        <fullName evidence="2">Uncharacterized protein</fullName>
    </submittedName>
</protein>
<evidence type="ECO:0000256" key="1">
    <source>
        <dbReference type="SAM" id="MobiDB-lite"/>
    </source>
</evidence>
<reference evidence="2" key="1">
    <citation type="submission" date="2023-07" db="EMBL/GenBank/DDBJ databases">
        <title>draft genome sequence of fig (Ficus carica).</title>
        <authorList>
            <person name="Takahashi T."/>
            <person name="Nishimura K."/>
        </authorList>
    </citation>
    <scope>NUCLEOTIDE SEQUENCE</scope>
</reference>
<sequence>MSNHGRSPEARPRDRSRFNPSRPLPSTPSSGHPGTRLHKLSSRQNMFPAVPGTATIRAEKDGR</sequence>
<feature type="region of interest" description="Disordered" evidence="1">
    <location>
        <begin position="1"/>
        <end position="63"/>
    </location>
</feature>
<dbReference type="EMBL" id="BTGU01000039">
    <property type="protein sequence ID" value="GMN51931.1"/>
    <property type="molecule type" value="Genomic_DNA"/>
</dbReference>
<comment type="caution">
    <text evidence="2">The sequence shown here is derived from an EMBL/GenBank/DDBJ whole genome shotgun (WGS) entry which is preliminary data.</text>
</comment>
<keyword evidence="3" id="KW-1185">Reference proteome</keyword>
<dbReference type="Proteomes" id="UP001187192">
    <property type="component" value="Unassembled WGS sequence"/>
</dbReference>
<dbReference type="AlphaFoldDB" id="A0AA88AUM8"/>
<organism evidence="2 3">
    <name type="scientific">Ficus carica</name>
    <name type="common">Common fig</name>
    <dbReference type="NCBI Taxonomy" id="3494"/>
    <lineage>
        <taxon>Eukaryota</taxon>
        <taxon>Viridiplantae</taxon>
        <taxon>Streptophyta</taxon>
        <taxon>Embryophyta</taxon>
        <taxon>Tracheophyta</taxon>
        <taxon>Spermatophyta</taxon>
        <taxon>Magnoliopsida</taxon>
        <taxon>eudicotyledons</taxon>
        <taxon>Gunneridae</taxon>
        <taxon>Pentapetalae</taxon>
        <taxon>rosids</taxon>
        <taxon>fabids</taxon>
        <taxon>Rosales</taxon>
        <taxon>Moraceae</taxon>
        <taxon>Ficeae</taxon>
        <taxon>Ficus</taxon>
    </lineage>
</organism>
<evidence type="ECO:0000313" key="3">
    <source>
        <dbReference type="Proteomes" id="UP001187192"/>
    </source>
</evidence>
<feature type="compositionally biased region" description="Basic and acidic residues" evidence="1">
    <location>
        <begin position="1"/>
        <end position="17"/>
    </location>
</feature>
<gene>
    <name evidence="2" type="ORF">TIFTF001_021086</name>
</gene>
<accession>A0AA88AUM8</accession>